<gene>
    <name evidence="2" type="primary">UL148</name>
    <name evidence="2" type="ORF">CCMVgp110</name>
</gene>
<dbReference type="RefSeq" id="NP_612752.1">
    <property type="nucleotide sequence ID" value="NC_003521.1"/>
</dbReference>
<dbReference type="EMBL" id="AF480884">
    <property type="protein sequence ID" value="AAM00759.1"/>
    <property type="molecule type" value="Genomic_DNA"/>
</dbReference>
<dbReference type="InterPro" id="IPR057759">
    <property type="entry name" value="UL148-like"/>
</dbReference>
<keyword evidence="1" id="KW-1133">Transmembrane helix</keyword>
<protein>
    <submittedName>
        <fullName evidence="2">Membrane protein UL148</fullName>
    </submittedName>
</protein>
<dbReference type="Pfam" id="PF25726">
    <property type="entry name" value="UL148"/>
    <property type="match status" value="1"/>
</dbReference>
<evidence type="ECO:0000313" key="4">
    <source>
        <dbReference type="Proteomes" id="UP000099188"/>
    </source>
</evidence>
<keyword evidence="1" id="KW-0812">Transmembrane</keyword>
<dbReference type="OrthoDB" id="30480at10239"/>
<reference evidence="3" key="2">
    <citation type="submission" date="2021-05" db="EMBL/GenBank/DDBJ databases">
        <title>Cloning and multi-omic analysis of chimpanzee cytomegalovirus: a resource for comparative functional genomics.</title>
        <authorList>
            <person name="Phan Q.V."/>
        </authorList>
    </citation>
    <scope>NUCLEOTIDE SEQUENCE</scope>
    <source>
        <strain evidence="3">Heberling</strain>
    </source>
</reference>
<evidence type="ECO:0000313" key="2">
    <source>
        <dbReference type="EMBL" id="AAM00759.1"/>
    </source>
</evidence>
<keyword evidence="1" id="KW-0472">Membrane</keyword>
<dbReference type="KEGG" id="vg:935494"/>
<proteinExistence type="predicted"/>
<name>Q8QRY0_9BETA</name>
<evidence type="ECO:0000256" key="1">
    <source>
        <dbReference type="SAM" id="Phobius"/>
    </source>
</evidence>
<keyword evidence="4" id="KW-1185">Reference proteome</keyword>
<dbReference type="Proteomes" id="UP000099188">
    <property type="component" value="Segment"/>
</dbReference>
<accession>Q8QRY0</accession>
<evidence type="ECO:0000313" key="3">
    <source>
        <dbReference type="EMBL" id="QXV67871.1"/>
    </source>
</evidence>
<dbReference type="GeneID" id="935494"/>
<dbReference type="EMBL" id="MZ151943">
    <property type="protein sequence ID" value="QXV67871.1"/>
    <property type="molecule type" value="Genomic_DNA"/>
</dbReference>
<reference evidence="2 4" key="1">
    <citation type="journal article" date="2003" name="J. Gen. Virol.">
        <title>The human cytomegalovirus genome revisited: comparison with the chimpanzee cytomegalovirus genome.</title>
        <authorList>
            <person name="Davison A.J."/>
            <person name="Dolan A."/>
            <person name="Akter P."/>
            <person name="Addison C."/>
            <person name="Dargan D.J."/>
            <person name="Alcendor D.J."/>
            <person name="McGeoch D.J."/>
            <person name="Hayward G.S."/>
        </authorList>
    </citation>
    <scope>NUCLEOTIDE SEQUENCE [LARGE SCALE GENOMIC DNA]</scope>
    <source>
        <strain evidence="2">Heberling</strain>
    </source>
</reference>
<organism evidence="2 4">
    <name type="scientific">Panine betaherpesvirus 2</name>
    <name type="common">Chimpanzee cytomegalovirus</name>
    <dbReference type="NCBI Taxonomy" id="188763"/>
    <lineage>
        <taxon>Viruses</taxon>
        <taxon>Duplodnaviria</taxon>
        <taxon>Heunggongvirae</taxon>
        <taxon>Peploviricota</taxon>
        <taxon>Herviviricetes</taxon>
        <taxon>Herpesvirales</taxon>
        <taxon>Orthoherpesviridae</taxon>
        <taxon>Betaherpesvirinae</taxon>
        <taxon>Cytomegalovirus</taxon>
        <taxon>Cytomegalovirus paninebeta2</taxon>
    </lineage>
</organism>
<sequence>MPRFWLMCFLLTSLSEHVFRAHGSQLLNYVQVRLLSGRGGPLVFAHTFSSVPWSFTELGWAVCADWDSMKCTPFWTSNLTSSWSPPSDTVWRYRLSDPGATITLQLQNQTAPWPAGGLSFSSRLQLDAVIENAGLYVAYVVNDGDRPSQFLEPRVDFVRFALYLETETQILENLDSGRLVAQFDTPDLAFGPDLVSSFVISGNGERDYHLNWTVRRSETYRYDNIQLQVEIQEPRGLRHRATIERPQYKVGSHLSLDFSVYRHNARLTRGYVQYTFPKEAFERAKRLREDPKAAGWLATIDRFVVQYLNALLITVMGILWVRVLVTWWMSSPR</sequence>
<feature type="transmembrane region" description="Helical" evidence="1">
    <location>
        <begin position="307"/>
        <end position="329"/>
    </location>
</feature>